<gene>
    <name evidence="2" type="ORF">PSO31014_01715</name>
</gene>
<evidence type="ECO:0000256" key="1">
    <source>
        <dbReference type="SAM" id="MobiDB-lite"/>
    </source>
</evidence>
<comment type="caution">
    <text evidence="2">The sequence shown here is derived from an EMBL/GenBank/DDBJ whole genome shotgun (WGS) entry which is preliminary data.</text>
</comment>
<accession>A0ABY6VVA2</accession>
<keyword evidence="3" id="KW-1185">Reference proteome</keyword>
<reference evidence="2 3" key="1">
    <citation type="submission" date="2019-08" db="EMBL/GenBank/DDBJ databases">
        <authorList>
            <person name="Peeters C."/>
        </authorList>
    </citation>
    <scope>NUCLEOTIDE SEQUENCE [LARGE SCALE GENOMIC DNA]</scope>
    <source>
        <strain evidence="2 3">LMG 31014</strain>
    </source>
</reference>
<dbReference type="EMBL" id="CABPSG010000003">
    <property type="protein sequence ID" value="VVD93029.1"/>
    <property type="molecule type" value="Genomic_DNA"/>
</dbReference>
<evidence type="ECO:0008006" key="4">
    <source>
        <dbReference type="Google" id="ProtNLM"/>
    </source>
</evidence>
<evidence type="ECO:0000313" key="2">
    <source>
        <dbReference type="EMBL" id="VVD93029.1"/>
    </source>
</evidence>
<feature type="compositionally biased region" description="Basic and acidic residues" evidence="1">
    <location>
        <begin position="12"/>
        <end position="29"/>
    </location>
</feature>
<proteinExistence type="predicted"/>
<feature type="region of interest" description="Disordered" evidence="1">
    <location>
        <begin position="1"/>
        <end position="29"/>
    </location>
</feature>
<name>A0ABY6VVA2_9BURK</name>
<evidence type="ECO:0000313" key="3">
    <source>
        <dbReference type="Proteomes" id="UP000405357"/>
    </source>
</evidence>
<dbReference type="Proteomes" id="UP000405357">
    <property type="component" value="Unassembled WGS sequence"/>
</dbReference>
<organism evidence="2 3">
    <name type="scientific">Pandoraea soli</name>
    <dbReference type="NCBI Taxonomy" id="2508293"/>
    <lineage>
        <taxon>Bacteria</taxon>
        <taxon>Pseudomonadati</taxon>
        <taxon>Pseudomonadota</taxon>
        <taxon>Betaproteobacteria</taxon>
        <taxon>Burkholderiales</taxon>
        <taxon>Burkholderiaceae</taxon>
        <taxon>Pandoraea</taxon>
    </lineage>
</organism>
<protein>
    <recommendedName>
        <fullName evidence="4">Transposase</fullName>
    </recommendedName>
</protein>
<sequence length="29" mass="3255">MGAVIDANLRARSKEKNALPEKGELRKMK</sequence>